<proteinExistence type="predicted"/>
<keyword evidence="4" id="KW-0479">Metal-binding</keyword>
<keyword evidence="2 3" id="KW-0342">GTP-binding</keyword>
<gene>
    <name evidence="5" type="primary">arrF</name>
    <name evidence="5" type="ORF">PPL_09030</name>
</gene>
<dbReference type="InterPro" id="IPR027417">
    <property type="entry name" value="P-loop_NTPase"/>
</dbReference>
<evidence type="ECO:0000256" key="4">
    <source>
        <dbReference type="PIRSR" id="PIRSR606689-2"/>
    </source>
</evidence>
<sequence length="204" mass="23609">MNIIKDYFSNWSIFNQKQTRNYNVVFTGMTGVGKTSLLYKMKLGEFIGDSDIGRGTMYNVEYYSFRDRQFTLWELKTISPHATHVNLKIDVLILVVDSSNDRLHTLQETKQYFYDALKDALQYSGEQTSILILANKCDQPNTSILKEIEDQLELPLLNNYIDNNSSTKSNHLWHIQAVSAKSGYGIDESLDWISNILELQQQNY</sequence>
<feature type="binding site" evidence="3">
    <location>
        <begin position="28"/>
        <end position="35"/>
    </location>
    <ligand>
        <name>GTP</name>
        <dbReference type="ChEBI" id="CHEBI:37565"/>
    </ligand>
</feature>
<dbReference type="Pfam" id="PF00025">
    <property type="entry name" value="Arf"/>
    <property type="match status" value="1"/>
</dbReference>
<dbReference type="InParanoid" id="D3BKE9"/>
<dbReference type="SUPFAM" id="SSF52540">
    <property type="entry name" value="P-loop containing nucleoside triphosphate hydrolases"/>
    <property type="match status" value="1"/>
</dbReference>
<evidence type="ECO:0000256" key="2">
    <source>
        <dbReference type="ARBA" id="ARBA00023134"/>
    </source>
</evidence>
<dbReference type="GO" id="GO:0005525">
    <property type="term" value="F:GTP binding"/>
    <property type="evidence" value="ECO:0007669"/>
    <property type="project" value="UniProtKB-KW"/>
</dbReference>
<evidence type="ECO:0000256" key="1">
    <source>
        <dbReference type="ARBA" id="ARBA00022741"/>
    </source>
</evidence>
<dbReference type="GO" id="GO:0003924">
    <property type="term" value="F:GTPase activity"/>
    <property type="evidence" value="ECO:0007669"/>
    <property type="project" value="InterPro"/>
</dbReference>
<dbReference type="PROSITE" id="PS51417">
    <property type="entry name" value="ARF"/>
    <property type="match status" value="1"/>
</dbReference>
<dbReference type="InterPro" id="IPR024156">
    <property type="entry name" value="Small_GTPase_ARF"/>
</dbReference>
<dbReference type="SMART" id="SM00177">
    <property type="entry name" value="ARF"/>
    <property type="match status" value="1"/>
</dbReference>
<comment type="caution">
    <text evidence="5">The sequence shown here is derived from an EMBL/GenBank/DDBJ whole genome shotgun (WGS) entry which is preliminary data.</text>
</comment>
<organism evidence="5 6">
    <name type="scientific">Heterostelium pallidum (strain ATCC 26659 / Pp 5 / PN500)</name>
    <name type="common">Cellular slime mold</name>
    <name type="synonym">Polysphondylium pallidum</name>
    <dbReference type="NCBI Taxonomy" id="670386"/>
    <lineage>
        <taxon>Eukaryota</taxon>
        <taxon>Amoebozoa</taxon>
        <taxon>Evosea</taxon>
        <taxon>Eumycetozoa</taxon>
        <taxon>Dictyostelia</taxon>
        <taxon>Acytosteliales</taxon>
        <taxon>Acytosteliaceae</taxon>
        <taxon>Heterostelium</taxon>
    </lineage>
</organism>
<dbReference type="STRING" id="670386.D3BKE9"/>
<accession>D3BKE9</accession>
<keyword evidence="4" id="KW-0460">Magnesium</keyword>
<dbReference type="GO" id="GO:0046872">
    <property type="term" value="F:metal ion binding"/>
    <property type="evidence" value="ECO:0007669"/>
    <property type="project" value="UniProtKB-KW"/>
</dbReference>
<dbReference type="EMBL" id="ADBJ01000038">
    <property type="protein sequence ID" value="EFA78379.1"/>
    <property type="molecule type" value="Genomic_DNA"/>
</dbReference>
<dbReference type="PRINTS" id="PR00449">
    <property type="entry name" value="RASTRNSFRMNG"/>
</dbReference>
<name>D3BKE9_HETP5</name>
<feature type="binding site" evidence="4">
    <location>
        <position position="35"/>
    </location>
    <ligand>
        <name>Mg(2+)</name>
        <dbReference type="ChEBI" id="CHEBI:18420"/>
    </ligand>
</feature>
<evidence type="ECO:0000313" key="6">
    <source>
        <dbReference type="Proteomes" id="UP000001396"/>
    </source>
</evidence>
<dbReference type="Proteomes" id="UP000001396">
    <property type="component" value="Unassembled WGS sequence"/>
</dbReference>
<feature type="binding site" evidence="3">
    <location>
        <begin position="135"/>
        <end position="138"/>
    </location>
    <ligand>
        <name>GTP</name>
        <dbReference type="ChEBI" id="CHEBI:37565"/>
    </ligand>
</feature>
<dbReference type="GeneID" id="31364506"/>
<evidence type="ECO:0000313" key="5">
    <source>
        <dbReference type="EMBL" id="EFA78379.1"/>
    </source>
</evidence>
<dbReference type="PANTHER" id="PTHR11711">
    <property type="entry name" value="ADP RIBOSYLATION FACTOR-RELATED"/>
    <property type="match status" value="1"/>
</dbReference>
<dbReference type="RefSeq" id="XP_020430504.1">
    <property type="nucleotide sequence ID" value="XM_020579829.1"/>
</dbReference>
<keyword evidence="1 3" id="KW-0547">Nucleotide-binding</keyword>
<keyword evidence="6" id="KW-1185">Reference proteome</keyword>
<dbReference type="AlphaFoldDB" id="D3BKE9"/>
<dbReference type="Gene3D" id="3.40.50.300">
    <property type="entry name" value="P-loop containing nucleotide triphosphate hydrolases"/>
    <property type="match status" value="1"/>
</dbReference>
<dbReference type="InterPro" id="IPR006689">
    <property type="entry name" value="Small_GTPase_ARF/SAR"/>
</dbReference>
<reference evidence="5 6" key="1">
    <citation type="journal article" date="2011" name="Genome Res.">
        <title>Phylogeny-wide analysis of social amoeba genomes highlights ancient origins for complex intercellular communication.</title>
        <authorList>
            <person name="Heidel A.J."/>
            <person name="Lawal H.M."/>
            <person name="Felder M."/>
            <person name="Schilde C."/>
            <person name="Helps N.R."/>
            <person name="Tunggal B."/>
            <person name="Rivero F."/>
            <person name="John U."/>
            <person name="Schleicher M."/>
            <person name="Eichinger L."/>
            <person name="Platzer M."/>
            <person name="Noegel A.A."/>
            <person name="Schaap P."/>
            <person name="Gloeckner G."/>
        </authorList>
    </citation>
    <scope>NUCLEOTIDE SEQUENCE [LARGE SCALE GENOMIC DNA]</scope>
    <source>
        <strain evidence="6">ATCC 26659 / Pp 5 / PN500</strain>
    </source>
</reference>
<protein>
    <submittedName>
        <fullName evidence="5">ADP-ribosylation factor-related protein</fullName>
    </submittedName>
</protein>
<evidence type="ECO:0000256" key="3">
    <source>
        <dbReference type="PIRSR" id="PIRSR606689-1"/>
    </source>
</evidence>